<name>A0A3G9JNN5_9FIRM</name>
<keyword evidence="1" id="KW-0812">Transmembrane</keyword>
<keyword evidence="1" id="KW-1133">Transmembrane helix</keyword>
<evidence type="ECO:0000313" key="2">
    <source>
        <dbReference type="EMBL" id="BBH25838.1"/>
    </source>
</evidence>
<dbReference type="AlphaFoldDB" id="A0A3G9JNN5"/>
<feature type="transmembrane region" description="Helical" evidence="1">
    <location>
        <begin position="45"/>
        <end position="61"/>
    </location>
</feature>
<dbReference type="InParanoid" id="A0A3G9JNN5"/>
<keyword evidence="1" id="KW-0472">Membrane</keyword>
<evidence type="ECO:0000313" key="3">
    <source>
        <dbReference type="Proteomes" id="UP000268059"/>
    </source>
</evidence>
<organism evidence="2 3">
    <name type="scientific">Intestinibaculum porci</name>
    <dbReference type="NCBI Taxonomy" id="2487118"/>
    <lineage>
        <taxon>Bacteria</taxon>
        <taxon>Bacillati</taxon>
        <taxon>Bacillota</taxon>
        <taxon>Erysipelotrichia</taxon>
        <taxon>Erysipelotrichales</taxon>
        <taxon>Erysipelotrichaceae</taxon>
        <taxon>Intestinibaculum</taxon>
    </lineage>
</organism>
<dbReference type="EMBL" id="AP019309">
    <property type="protein sequence ID" value="BBH25838.1"/>
    <property type="molecule type" value="Genomic_DNA"/>
</dbReference>
<evidence type="ECO:0000256" key="1">
    <source>
        <dbReference type="SAM" id="Phobius"/>
    </source>
</evidence>
<feature type="transmembrane region" description="Helical" evidence="1">
    <location>
        <begin position="271"/>
        <end position="291"/>
    </location>
</feature>
<accession>A0A3G9JNN5</accession>
<proteinExistence type="predicted"/>
<reference evidence="2 3" key="1">
    <citation type="submission" date="2018-11" db="EMBL/GenBank/DDBJ databases">
        <title>Novel Erysipelotrichaceae bacterium isolated from small intestine of a swine.</title>
        <authorList>
            <person name="Kim J.S."/>
            <person name="Choe H."/>
            <person name="Lee Y.R."/>
            <person name="Kim K.M."/>
            <person name="Park D.S."/>
        </authorList>
    </citation>
    <scope>NUCLEOTIDE SEQUENCE [LARGE SCALE GENOMIC DNA]</scope>
    <source>
        <strain evidence="2 3">SG0102</strain>
    </source>
</reference>
<dbReference type="RefSeq" id="WP_125118753.1">
    <property type="nucleotide sequence ID" value="NZ_AP019309.1"/>
</dbReference>
<gene>
    <name evidence="2" type="ORF">SG0102_07720</name>
</gene>
<feature type="transmembrane region" description="Helical" evidence="1">
    <location>
        <begin position="177"/>
        <end position="201"/>
    </location>
</feature>
<keyword evidence="3" id="KW-1185">Reference proteome</keyword>
<feature type="transmembrane region" description="Helical" evidence="1">
    <location>
        <begin position="20"/>
        <end position="39"/>
    </location>
</feature>
<dbReference type="Proteomes" id="UP000268059">
    <property type="component" value="Chromosome"/>
</dbReference>
<protein>
    <submittedName>
        <fullName evidence="2">Uncharacterized protein</fullName>
    </submittedName>
</protein>
<sequence>MKEEFVLSYHPYVQSFMKFIRIAAIVMMIPAIFLMIDSIAIGLKVLYGLIIVFLLIGVLYAQRHIKDPLSLGKNGIMYKKKIYPYKNISQVKEINNRLYFCQGDQTLFTLNEFYFQSNDLIAMNNHLEDVSLGIEETVEHFALEKLMQPKVSSLIFGLTSFIGLAYIIAFANGLYRYHFICFLLSIVMPLFYAFYYCYLLVINKKEEIMAHRAGYLLSMVIPAFIGLGDIFFIHSTDSMNAIITASLFLFIMIFVVYIFHEHIRMIGHDLLFVIFMMIDIPLLLITLNVNISLSATTITRKVASVNVQNTKMISVYNAKYITSVDHLQTVVKTKAGQGKKPGDQITIYERNGFFNTNIDEKKVTIKAIKKISSGYQVYYDVPHYNRIMITEKEALSLKPGDKVAIQVKNGLLGVRDYQYIKKVES</sequence>
<dbReference type="KEGG" id="ebm:SG0102_07720"/>
<feature type="transmembrane region" description="Helical" evidence="1">
    <location>
        <begin position="213"/>
        <end position="233"/>
    </location>
</feature>
<feature type="transmembrane region" description="Helical" evidence="1">
    <location>
        <begin position="151"/>
        <end position="171"/>
    </location>
</feature>
<feature type="transmembrane region" description="Helical" evidence="1">
    <location>
        <begin position="239"/>
        <end position="259"/>
    </location>
</feature>